<dbReference type="RefSeq" id="WP_229642935.1">
    <property type="nucleotide sequence ID" value="NZ_JADWDC010000122.1"/>
</dbReference>
<accession>A0A964BUD4</accession>
<organism evidence="3 4">
    <name type="scientific">Waterburya agarophytonicola KI4</name>
    <dbReference type="NCBI Taxonomy" id="2874699"/>
    <lineage>
        <taxon>Bacteria</taxon>
        <taxon>Bacillati</taxon>
        <taxon>Cyanobacteriota</taxon>
        <taxon>Cyanophyceae</taxon>
        <taxon>Pleurocapsales</taxon>
        <taxon>Hyellaceae</taxon>
        <taxon>Waterburya</taxon>
        <taxon>Waterburya agarophytonicola</taxon>
    </lineage>
</organism>
<dbReference type="Proteomes" id="UP000729733">
    <property type="component" value="Unassembled WGS sequence"/>
</dbReference>
<feature type="coiled-coil region" evidence="1">
    <location>
        <begin position="95"/>
        <end position="160"/>
    </location>
</feature>
<dbReference type="InterPro" id="IPR046229">
    <property type="entry name" value="TnpC-like"/>
</dbReference>
<feature type="compositionally biased region" description="Polar residues" evidence="2">
    <location>
        <begin position="165"/>
        <end position="185"/>
    </location>
</feature>
<evidence type="ECO:0000256" key="1">
    <source>
        <dbReference type="SAM" id="Coils"/>
    </source>
</evidence>
<name>A0A964BUD4_9CYAN</name>
<evidence type="ECO:0008006" key="5">
    <source>
        <dbReference type="Google" id="ProtNLM"/>
    </source>
</evidence>
<keyword evidence="1" id="KW-0175">Coiled coil</keyword>
<feature type="region of interest" description="Disordered" evidence="2">
    <location>
        <begin position="1"/>
        <end position="29"/>
    </location>
</feature>
<protein>
    <recommendedName>
        <fullName evidence="5">Transposase</fullName>
    </recommendedName>
</protein>
<evidence type="ECO:0000313" key="3">
    <source>
        <dbReference type="EMBL" id="MCC0179838.1"/>
    </source>
</evidence>
<feature type="region of interest" description="Disordered" evidence="2">
    <location>
        <begin position="165"/>
        <end position="187"/>
    </location>
</feature>
<dbReference type="Pfam" id="PF19776">
    <property type="entry name" value="DUF6262"/>
    <property type="match status" value="1"/>
</dbReference>
<keyword evidence="4" id="KW-1185">Reference proteome</keyword>
<dbReference type="EMBL" id="JADWDC010000122">
    <property type="protein sequence ID" value="MCC0179838.1"/>
    <property type="molecule type" value="Genomic_DNA"/>
</dbReference>
<proteinExistence type="predicted"/>
<dbReference type="AlphaFoldDB" id="A0A964BUD4"/>
<evidence type="ECO:0000313" key="4">
    <source>
        <dbReference type="Proteomes" id="UP000729733"/>
    </source>
</evidence>
<evidence type="ECO:0000256" key="2">
    <source>
        <dbReference type="SAM" id="MobiDB-lite"/>
    </source>
</evidence>
<comment type="caution">
    <text evidence="3">The sequence shown here is derived from an EMBL/GenBank/DDBJ whole genome shotgun (WGS) entry which is preliminary data.</text>
</comment>
<reference evidence="3" key="1">
    <citation type="journal article" date="2021" name="Antonie Van Leeuwenhoek">
        <title>Draft genome and description of Waterburya agarophytonicola gen. nov. sp. nov. (Pleurocapsales, Cyanobacteria): a seaweed symbiont.</title>
        <authorList>
            <person name="Bonthond G."/>
            <person name="Shalygin S."/>
            <person name="Bayer T."/>
            <person name="Weinberger F."/>
        </authorList>
    </citation>
    <scope>NUCLEOTIDE SEQUENCE</scope>
    <source>
        <strain evidence="3">KI4</strain>
    </source>
</reference>
<gene>
    <name evidence="3" type="ORF">I4641_23145</name>
</gene>
<sequence length="334" mass="38087">MSKNNREARIANLSAASEQKKHNAASATEKAIRKLQQSGKVISFKAVAREAQVSTSYLYKYPELKDRILKLREEQKRSGKRVIPAASDNSKNRIIDHLKKRIKDLDAEVTQLRLANESLAGRAFELESYESAVNRFREENQRLSAEIERLVEENSSLKNQLTRQNLGSTKKVTSISPSPKRSYTPTPDAVKMELTNLGISINSTLRKRIREKPEEMVIEAIEALKYALSTQEIENPGGWLVKAIKDGWQKPKKLPQPIQRNRSQPHELIFPPEFEEWYIQAIDLKFIVNESPAELPKNTKGELLVKVNRTTASGLPQSQMSWIEAKKLMETELE</sequence>